<feature type="compositionally biased region" description="Polar residues" evidence="1">
    <location>
        <begin position="117"/>
        <end position="134"/>
    </location>
</feature>
<evidence type="ECO:0000256" key="2">
    <source>
        <dbReference type="SAM" id="Phobius"/>
    </source>
</evidence>
<feature type="compositionally biased region" description="Acidic residues" evidence="1">
    <location>
        <begin position="71"/>
        <end position="81"/>
    </location>
</feature>
<feature type="region of interest" description="Disordered" evidence="1">
    <location>
        <begin position="44"/>
        <end position="134"/>
    </location>
</feature>
<dbReference type="Proteomes" id="UP001153365">
    <property type="component" value="Unassembled WGS sequence"/>
</dbReference>
<dbReference type="AlphaFoldDB" id="A0AAV0BM49"/>
<evidence type="ECO:0000313" key="3">
    <source>
        <dbReference type="EMBL" id="CAH7687193.1"/>
    </source>
</evidence>
<keyword evidence="2" id="KW-1133">Transmembrane helix</keyword>
<proteinExistence type="predicted"/>
<comment type="caution">
    <text evidence="3">The sequence shown here is derived from an EMBL/GenBank/DDBJ whole genome shotgun (WGS) entry which is preliminary data.</text>
</comment>
<evidence type="ECO:0000313" key="4">
    <source>
        <dbReference type="Proteomes" id="UP001153365"/>
    </source>
</evidence>
<evidence type="ECO:0000256" key="1">
    <source>
        <dbReference type="SAM" id="MobiDB-lite"/>
    </source>
</evidence>
<dbReference type="EMBL" id="CALTRL010005843">
    <property type="protein sequence ID" value="CAH7687193.1"/>
    <property type="molecule type" value="Genomic_DNA"/>
</dbReference>
<reference evidence="3" key="1">
    <citation type="submission" date="2022-06" db="EMBL/GenBank/DDBJ databases">
        <authorList>
            <consortium name="SYNGENTA / RWTH Aachen University"/>
        </authorList>
    </citation>
    <scope>NUCLEOTIDE SEQUENCE</scope>
</reference>
<keyword evidence="4" id="KW-1185">Reference proteome</keyword>
<feature type="compositionally biased region" description="Low complexity" evidence="1">
    <location>
        <begin position="46"/>
        <end position="55"/>
    </location>
</feature>
<keyword evidence="2" id="KW-0472">Membrane</keyword>
<feature type="compositionally biased region" description="Polar residues" evidence="1">
    <location>
        <begin position="83"/>
        <end position="108"/>
    </location>
</feature>
<organism evidence="3 4">
    <name type="scientific">Phakopsora pachyrhizi</name>
    <name type="common">Asian soybean rust disease fungus</name>
    <dbReference type="NCBI Taxonomy" id="170000"/>
    <lineage>
        <taxon>Eukaryota</taxon>
        <taxon>Fungi</taxon>
        <taxon>Dikarya</taxon>
        <taxon>Basidiomycota</taxon>
        <taxon>Pucciniomycotina</taxon>
        <taxon>Pucciniomycetes</taxon>
        <taxon>Pucciniales</taxon>
        <taxon>Phakopsoraceae</taxon>
        <taxon>Phakopsora</taxon>
    </lineage>
</organism>
<keyword evidence="2" id="KW-0812">Transmembrane</keyword>
<sequence>MCHQSNLGGWKQRKLRFTCYISLYLFLSCICYLKAQQLGPLDPGDNSITNSNSTTPQTNQGTLTSSPVSQDLDDNDEENEENSSVQTANNSTINPTTKPPNSRSSLDQVQKDDDSTNKTTSQPENDLGSTSELSSGTKAGIAIAIIITGITVMTIAGCFFKNLERGIAEEKQRQRAREARKSMAEAAIRARYSQSV</sequence>
<name>A0AAV0BM49_PHAPC</name>
<feature type="compositionally biased region" description="Polar residues" evidence="1">
    <location>
        <begin position="56"/>
        <end position="69"/>
    </location>
</feature>
<protein>
    <submittedName>
        <fullName evidence="3">Expressed protein</fullName>
    </submittedName>
</protein>
<accession>A0AAV0BM49</accession>
<feature type="transmembrane region" description="Helical" evidence="2">
    <location>
        <begin position="17"/>
        <end position="35"/>
    </location>
</feature>
<gene>
    <name evidence="3" type="ORF">PPACK8108_LOCUS21941</name>
</gene>
<feature type="transmembrane region" description="Helical" evidence="2">
    <location>
        <begin position="139"/>
        <end position="160"/>
    </location>
</feature>